<dbReference type="GO" id="GO:0008083">
    <property type="term" value="F:growth factor activity"/>
    <property type="evidence" value="ECO:0007669"/>
    <property type="project" value="InterPro"/>
</dbReference>
<feature type="region of interest" description="Disordered" evidence="5">
    <location>
        <begin position="215"/>
        <end position="250"/>
    </location>
</feature>
<evidence type="ECO:0000256" key="5">
    <source>
        <dbReference type="SAM" id="MobiDB-lite"/>
    </source>
</evidence>
<dbReference type="PROSITE" id="PS00247">
    <property type="entry name" value="HBGF_FGF"/>
    <property type="match status" value="1"/>
</dbReference>
<dbReference type="GO" id="GO:0005576">
    <property type="term" value="C:extracellular region"/>
    <property type="evidence" value="ECO:0007669"/>
    <property type="project" value="UniProtKB-SubCell"/>
</dbReference>
<accession>A0A8C2B1T1</accession>
<dbReference type="CDD" id="cd23309">
    <property type="entry name" value="beta-trefoil_FGF11-like"/>
    <property type="match status" value="1"/>
</dbReference>
<protein>
    <recommendedName>
        <fullName evidence="4">Fibroblast growth factor</fullName>
        <shortName evidence="4">FGF</shortName>
    </recommendedName>
</protein>
<evidence type="ECO:0000313" key="6">
    <source>
        <dbReference type="Ensembl" id="ENSCCRP00015113092.1"/>
    </source>
</evidence>
<dbReference type="PRINTS" id="PR00263">
    <property type="entry name" value="HBGFFGF"/>
</dbReference>
<dbReference type="InterPro" id="IPR008996">
    <property type="entry name" value="IL1/FGF"/>
</dbReference>
<evidence type="ECO:0000256" key="4">
    <source>
        <dbReference type="RuleBase" id="RU049442"/>
    </source>
</evidence>
<dbReference type="PRINTS" id="PR00262">
    <property type="entry name" value="IL1HBGF"/>
</dbReference>
<dbReference type="SUPFAM" id="SSF50353">
    <property type="entry name" value="Cytokine"/>
    <property type="match status" value="1"/>
</dbReference>
<keyword evidence="3" id="KW-0964">Secreted</keyword>
<evidence type="ECO:0000313" key="7">
    <source>
        <dbReference type="Proteomes" id="UP000694700"/>
    </source>
</evidence>
<comment type="similarity">
    <text evidence="2 4">Belongs to the heparin-binding growth factors family.</text>
</comment>
<evidence type="ECO:0000256" key="2">
    <source>
        <dbReference type="ARBA" id="ARBA00007936"/>
    </source>
</evidence>
<evidence type="ECO:0000256" key="3">
    <source>
        <dbReference type="ARBA" id="ARBA00022525"/>
    </source>
</evidence>
<proteinExistence type="inferred from homology"/>
<comment type="subcellular location">
    <subcellularLocation>
        <location evidence="1">Secreted</location>
    </subcellularLocation>
</comment>
<sequence length="250" mass="28039">METLMSAVAPRAPAAVKRVSEVDFRSGTTLEQLSAQVQELVQLEQGEFGDQTALEVHTAKDFIFNMLEPQLKGIVTRLYCRHGFYLQMLPDGTLDGTKDENSSFLLFNLIPVGLRIVAIQSTKTGLYIGMNSEGYLYTSEHFTPECKFKECVFENYYVTYSSILYRQTQSGRAWYIGINRDGQVMKGNRVKKTKGAAHFLPKLIEVAMYREPSLHDVAEQSPPRKTAKTSDSPVQKKGKKDKVLPAPTAS</sequence>
<organism evidence="6 7">
    <name type="scientific">Cyprinus carpio</name>
    <name type="common">Common carp</name>
    <dbReference type="NCBI Taxonomy" id="7962"/>
    <lineage>
        <taxon>Eukaryota</taxon>
        <taxon>Metazoa</taxon>
        <taxon>Chordata</taxon>
        <taxon>Craniata</taxon>
        <taxon>Vertebrata</taxon>
        <taxon>Euteleostomi</taxon>
        <taxon>Actinopterygii</taxon>
        <taxon>Neopterygii</taxon>
        <taxon>Teleostei</taxon>
        <taxon>Ostariophysi</taxon>
        <taxon>Cypriniformes</taxon>
        <taxon>Cyprinidae</taxon>
        <taxon>Cyprininae</taxon>
        <taxon>Cyprinus</taxon>
    </lineage>
</organism>
<name>A0A8C2B1T1_CYPCA</name>
<dbReference type="PANTHER" id="PTHR11486">
    <property type="entry name" value="FIBROBLAST GROWTH FACTOR"/>
    <property type="match status" value="1"/>
</dbReference>
<dbReference type="SMART" id="SM00442">
    <property type="entry name" value="FGF"/>
    <property type="match status" value="1"/>
</dbReference>
<dbReference type="AlphaFoldDB" id="A0A8C2B1T1"/>
<dbReference type="Gene3D" id="2.80.10.50">
    <property type="match status" value="1"/>
</dbReference>
<evidence type="ECO:0000256" key="1">
    <source>
        <dbReference type="ARBA" id="ARBA00004613"/>
    </source>
</evidence>
<dbReference type="Ensembl" id="ENSCCRT00015116668.1">
    <property type="protein sequence ID" value="ENSCCRP00015113092.1"/>
    <property type="gene ID" value="ENSCCRG00015044787.1"/>
</dbReference>
<dbReference type="Proteomes" id="UP000694700">
    <property type="component" value="Unplaced"/>
</dbReference>
<dbReference type="InterPro" id="IPR002209">
    <property type="entry name" value="Fibroblast_GF_fam"/>
</dbReference>
<reference evidence="6" key="1">
    <citation type="submission" date="2025-08" db="UniProtKB">
        <authorList>
            <consortium name="Ensembl"/>
        </authorList>
    </citation>
    <scope>IDENTIFICATION</scope>
</reference>
<dbReference type="FunFam" id="2.80.10.50:FF:000001">
    <property type="entry name" value="Fibroblast growth factor"/>
    <property type="match status" value="1"/>
</dbReference>
<dbReference type="Pfam" id="PF00167">
    <property type="entry name" value="FGF"/>
    <property type="match status" value="1"/>
</dbReference>